<organism evidence="1 2">
    <name type="scientific">Pyrobaculum ferrireducens</name>
    <dbReference type="NCBI Taxonomy" id="1104324"/>
    <lineage>
        <taxon>Archaea</taxon>
        <taxon>Thermoproteota</taxon>
        <taxon>Thermoprotei</taxon>
        <taxon>Thermoproteales</taxon>
        <taxon>Thermoproteaceae</taxon>
        <taxon>Pyrobaculum</taxon>
    </lineage>
</organism>
<dbReference type="AlphaFoldDB" id="G7VHW1"/>
<dbReference type="Proteomes" id="UP000005867">
    <property type="component" value="Chromosome"/>
</dbReference>
<dbReference type="InterPro" id="IPR036390">
    <property type="entry name" value="WH_DNA-bd_sf"/>
</dbReference>
<dbReference type="STRING" id="1104324.P186_1919"/>
<evidence type="ECO:0000313" key="1">
    <source>
        <dbReference type="EMBL" id="AET33321.1"/>
    </source>
</evidence>
<gene>
    <name evidence="1" type="ORF">P186_1919</name>
</gene>
<dbReference type="BioCyc" id="PSP1104324:GJSN-1877-MONOMER"/>
<protein>
    <submittedName>
        <fullName evidence="1">Uncharacterized protein</fullName>
    </submittedName>
</protein>
<dbReference type="HOGENOM" id="CLU_1431696_0_0_2"/>
<sequence>MYIMQKLSSSVKLVLMYMTWRHLVDGSDFVTLKDMVEDLGMSESRLRVIISRLKDMGLLEIRPAPGARTVRYRLMLENLDIGLGRVPPGLYFIDLPIDAAVPGDLSLKALSVLRSARLLLYTQSHAGRKPLFRIVRCTCDVRPYTPAALEEARRLAADGHVAAVVYSSDRDPVETHGARPVSESRVKVYVYT</sequence>
<dbReference type="eggNOG" id="arCOG02944">
    <property type="taxonomic scope" value="Archaea"/>
</dbReference>
<dbReference type="SUPFAM" id="SSF46785">
    <property type="entry name" value="Winged helix' DNA-binding domain"/>
    <property type="match status" value="1"/>
</dbReference>
<dbReference type="EMBL" id="CP003098">
    <property type="protein sequence ID" value="AET33321.1"/>
    <property type="molecule type" value="Genomic_DNA"/>
</dbReference>
<evidence type="ECO:0000313" key="2">
    <source>
        <dbReference type="Proteomes" id="UP000005867"/>
    </source>
</evidence>
<dbReference type="InterPro" id="IPR036388">
    <property type="entry name" value="WH-like_DNA-bd_sf"/>
</dbReference>
<accession>G7VHW1</accession>
<reference evidence="1 2" key="1">
    <citation type="journal article" date="2012" name="J. Bacteriol.">
        <title>Complete genome sequence of strain 1860, a crenarchaeon of the genus pyrobaculum able to grow with various electron acceptors.</title>
        <authorList>
            <person name="Mardanov A.V."/>
            <person name="Gumerov V.M."/>
            <person name="Slobodkina G.B."/>
            <person name="Beletsky A.V."/>
            <person name="Bonch-Osmolovskaya E.A."/>
            <person name="Ravin N.V."/>
            <person name="Skryabin K.G."/>
        </authorList>
    </citation>
    <scope>NUCLEOTIDE SEQUENCE [LARGE SCALE GENOMIC DNA]</scope>
    <source>
        <strain evidence="1 2">1860</strain>
    </source>
</reference>
<keyword evidence="2" id="KW-1185">Reference proteome</keyword>
<dbReference type="KEGG" id="pyr:P186_1919"/>
<dbReference type="Gene3D" id="1.10.10.10">
    <property type="entry name" value="Winged helix-like DNA-binding domain superfamily/Winged helix DNA-binding domain"/>
    <property type="match status" value="1"/>
</dbReference>
<name>G7VHW1_9CREN</name>
<proteinExistence type="predicted"/>